<dbReference type="InterPro" id="IPR008881">
    <property type="entry name" value="Trigger_fac_ribosome-bd_bac"/>
</dbReference>
<sequence>MLEIKLLSNSEVEIIGEISAEIFMSGRSMAVKEFSEKVEMDGFRKGKIPEDRMIKNLGTEVVLEKMAVIALEKEYPKIINEHKIRAIGRPEITLTKVAENNPLGFKIKTSVLPEITLPDYKKIAHLIGGQAQKASASSVNKFADAAANDDEVNKTIESLRKAKAVKKETDGKTKESLPELSDEFAKSLGNFENMDALKNTIRLNLTAEKQAKEKERRRMEILEKTAEEIKQDMPKFLVEAEKDKMAEEMKRNIAQMGLKWDDYLKHIKKTEEELKKDWEKDAIKRVKYGLILDQMAEQEKIEIPAEELEKEAVAMIEYHKNLGQDLDKERVKHYLSGIMRNEKLFQLLEAPNVKVSP</sequence>
<dbReference type="Proteomes" id="UP000178646">
    <property type="component" value="Unassembled WGS sequence"/>
</dbReference>
<name>A0A1G2PNF7_9BACT</name>
<gene>
    <name evidence="6" type="ORF">A2W59_01110</name>
</gene>
<dbReference type="SUPFAM" id="SSF102735">
    <property type="entry name" value="Trigger factor ribosome-binding domain"/>
    <property type="match status" value="1"/>
</dbReference>
<dbReference type="InterPro" id="IPR027304">
    <property type="entry name" value="Trigger_fact/SurA_dom_sf"/>
</dbReference>
<evidence type="ECO:0000256" key="1">
    <source>
        <dbReference type="ARBA" id="ARBA00023110"/>
    </source>
</evidence>
<dbReference type="Pfam" id="PF05698">
    <property type="entry name" value="Trigger_C"/>
    <property type="match status" value="1"/>
</dbReference>
<dbReference type="SUPFAM" id="SSF109998">
    <property type="entry name" value="Triger factor/SurA peptide-binding domain-like"/>
    <property type="match status" value="1"/>
</dbReference>
<dbReference type="InterPro" id="IPR008880">
    <property type="entry name" value="Trigger_fac_C"/>
</dbReference>
<dbReference type="GO" id="GO:0003755">
    <property type="term" value="F:peptidyl-prolyl cis-trans isomerase activity"/>
    <property type="evidence" value="ECO:0007669"/>
    <property type="project" value="UniProtKB-KW"/>
</dbReference>
<dbReference type="EMBL" id="MHSU01000026">
    <property type="protein sequence ID" value="OHA49860.1"/>
    <property type="molecule type" value="Genomic_DNA"/>
</dbReference>
<feature type="domain" description="Trigger factor ribosome-binding bacterial" evidence="4">
    <location>
        <begin position="4"/>
        <end position="124"/>
    </location>
</feature>
<dbReference type="AlphaFoldDB" id="A0A1G2PNF7"/>
<evidence type="ECO:0000259" key="5">
    <source>
        <dbReference type="Pfam" id="PF05698"/>
    </source>
</evidence>
<comment type="caution">
    <text evidence="6">The sequence shown here is derived from an EMBL/GenBank/DDBJ whole genome shotgun (WGS) entry which is preliminary data.</text>
</comment>
<protein>
    <submittedName>
        <fullName evidence="6">Uncharacterized protein</fullName>
    </submittedName>
</protein>
<feature type="coiled-coil region" evidence="3">
    <location>
        <begin position="197"/>
        <end position="232"/>
    </location>
</feature>
<keyword evidence="1" id="KW-0697">Rotamase</keyword>
<dbReference type="InterPro" id="IPR036611">
    <property type="entry name" value="Trigger_fac_ribosome-bd_sf"/>
</dbReference>
<reference evidence="6 7" key="1">
    <citation type="journal article" date="2016" name="Nat. Commun.">
        <title>Thousands of microbial genomes shed light on interconnected biogeochemical processes in an aquifer system.</title>
        <authorList>
            <person name="Anantharaman K."/>
            <person name="Brown C.T."/>
            <person name="Hug L.A."/>
            <person name="Sharon I."/>
            <person name="Castelle C.J."/>
            <person name="Probst A.J."/>
            <person name="Thomas B.C."/>
            <person name="Singh A."/>
            <person name="Wilkins M.J."/>
            <person name="Karaoz U."/>
            <person name="Brodie E.L."/>
            <person name="Williams K.H."/>
            <person name="Hubbard S.S."/>
            <person name="Banfield J.F."/>
        </authorList>
    </citation>
    <scope>NUCLEOTIDE SEQUENCE [LARGE SCALE GENOMIC DNA]</scope>
</reference>
<evidence type="ECO:0000256" key="2">
    <source>
        <dbReference type="ARBA" id="ARBA00023235"/>
    </source>
</evidence>
<dbReference type="GO" id="GO:0015031">
    <property type="term" value="P:protein transport"/>
    <property type="evidence" value="ECO:0007669"/>
    <property type="project" value="InterPro"/>
</dbReference>
<dbReference type="Gene3D" id="3.30.70.1050">
    <property type="entry name" value="Trigger factor ribosome-binding domain"/>
    <property type="match status" value="1"/>
</dbReference>
<evidence type="ECO:0000313" key="7">
    <source>
        <dbReference type="Proteomes" id="UP000178646"/>
    </source>
</evidence>
<dbReference type="Pfam" id="PF05697">
    <property type="entry name" value="Trigger_N"/>
    <property type="match status" value="1"/>
</dbReference>
<keyword evidence="2" id="KW-0413">Isomerase</keyword>
<dbReference type="InterPro" id="IPR037041">
    <property type="entry name" value="Trigger_fac_C_sf"/>
</dbReference>
<evidence type="ECO:0000313" key="6">
    <source>
        <dbReference type="EMBL" id="OHA49860.1"/>
    </source>
</evidence>
<accession>A0A1G2PNF7</accession>
<organism evidence="6 7">
    <name type="scientific">Candidatus Terrybacteria bacterium RIFCSPHIGHO2_02_41_19</name>
    <dbReference type="NCBI Taxonomy" id="1802364"/>
    <lineage>
        <taxon>Bacteria</taxon>
        <taxon>Candidatus Terryibacteriota</taxon>
    </lineage>
</organism>
<keyword evidence="3" id="KW-0175">Coiled coil</keyword>
<proteinExistence type="predicted"/>
<dbReference type="GO" id="GO:0006457">
    <property type="term" value="P:protein folding"/>
    <property type="evidence" value="ECO:0007669"/>
    <property type="project" value="InterPro"/>
</dbReference>
<evidence type="ECO:0000256" key="3">
    <source>
        <dbReference type="SAM" id="Coils"/>
    </source>
</evidence>
<evidence type="ECO:0000259" key="4">
    <source>
        <dbReference type="Pfam" id="PF05697"/>
    </source>
</evidence>
<feature type="domain" description="Trigger factor C-terminal" evidence="5">
    <location>
        <begin position="194"/>
        <end position="348"/>
    </location>
</feature>
<dbReference type="Gene3D" id="1.10.3120.10">
    <property type="entry name" value="Trigger factor, C-terminal domain"/>
    <property type="match status" value="1"/>
</dbReference>